<name>A0A0D2WQB4_CAPO3</name>
<evidence type="ECO:0000313" key="7">
    <source>
        <dbReference type="Proteomes" id="UP000008743"/>
    </source>
</evidence>
<dbReference type="InParanoid" id="A0A0D2WQB4"/>
<sequence>MLQSALSVARALALPVFILASFGGITPARADAHVTTAEYDSAMCQNMALCVASILCDFFVVFFHMRTPPHPKFLLLPARRFSIHLHLLSGTTEIITGICAFFVDEPRVPSMVVGIVAITHVATALYQTPIVFGSKAVMIPAYLVAEGLHLYFAIRLIIEPESLTWLLNTFLVLHIYVWCRVFYSVFAVFDVLSEHRYTIAIMFSGLLIIPAVVGSIGNLAALVIILIYNLLYVLIMKPDEVQMYKWVVENHRETLQAFRSRTANLLTMGAVQASTIAASGGSLATPTPGLTASGTTKEGVFFSGSDHTVQTADGFRIAVPTTPGIAKAIGKKGTGAGEAGDKDPIPALQLASLVNAIGNQNAMETMTDRQRARAIFRVLDRDGNGRVTMAELTNFFTLCGMEEADMGSDGTGRDLLALFSDASEITFEQFHAWYCDGYNGRLFSQQISAAAETDEGKARIVFDLLDADKSGFLEHGELVYLLSNWGMPTSEASQFLRTFTHATGKVNFGDFFVRMKPLWQYAFKMIASDAERAARRQKTDKALREYSRRLKAMRASLKMTGGRSAGTHHGASKLAAVNAEFDQEYDTTTNNNNNNSNKLSRQTRGGRAAAAGSNSAPQPVGSGVHGRGSDTDRPLLLGSEESIPSALRLSPVPPRRSQPHTATVEMEMVPREINESSAEHQPASTSATTTSTSERGPDSPVSPDGPNKKTPKSAMRSSAVPSSTSAPAPRAVSIFLPEFDEIPDTTI</sequence>
<feature type="transmembrane region" description="Helical" evidence="3">
    <location>
        <begin position="170"/>
        <end position="189"/>
    </location>
</feature>
<evidence type="ECO:0000256" key="3">
    <source>
        <dbReference type="SAM" id="Phobius"/>
    </source>
</evidence>
<keyword evidence="3" id="KW-1133">Transmembrane helix</keyword>
<protein>
    <recommendedName>
        <fullName evidence="5">EF-hand domain-containing protein</fullName>
    </recommendedName>
</protein>
<dbReference type="STRING" id="595528.A0A0D2WQB4"/>
<keyword evidence="3" id="KW-0812">Transmembrane</keyword>
<dbReference type="Proteomes" id="UP000008743">
    <property type="component" value="Unassembled WGS sequence"/>
</dbReference>
<feature type="transmembrane region" description="Helical" evidence="3">
    <location>
        <begin position="219"/>
        <end position="235"/>
    </location>
</feature>
<feature type="compositionally biased region" description="Acidic residues" evidence="2">
    <location>
        <begin position="738"/>
        <end position="747"/>
    </location>
</feature>
<feature type="compositionally biased region" description="Low complexity" evidence="2">
    <location>
        <begin position="713"/>
        <end position="733"/>
    </location>
</feature>
<dbReference type="InterPro" id="IPR011992">
    <property type="entry name" value="EF-hand-dom_pair"/>
</dbReference>
<evidence type="ECO:0000313" key="6">
    <source>
        <dbReference type="EMBL" id="KJE93073.1"/>
    </source>
</evidence>
<feature type="transmembrane region" description="Helical" evidence="3">
    <location>
        <begin position="109"/>
        <end position="127"/>
    </location>
</feature>
<feature type="transmembrane region" description="Helical" evidence="3">
    <location>
        <begin position="46"/>
        <end position="65"/>
    </location>
</feature>
<dbReference type="eggNOG" id="ENOG502S80V">
    <property type="taxonomic scope" value="Eukaryota"/>
</dbReference>
<feature type="transmembrane region" description="Helical" evidence="3">
    <location>
        <begin position="85"/>
        <end position="103"/>
    </location>
</feature>
<dbReference type="InterPro" id="IPR002048">
    <property type="entry name" value="EF_hand_dom"/>
</dbReference>
<keyword evidence="4" id="KW-0732">Signal</keyword>
<dbReference type="AlphaFoldDB" id="A0A0D2WQB4"/>
<dbReference type="SUPFAM" id="SSF47473">
    <property type="entry name" value="EF-hand"/>
    <property type="match status" value="1"/>
</dbReference>
<accession>A0A0D2WQB4</accession>
<keyword evidence="3" id="KW-0472">Membrane</keyword>
<reference evidence="7" key="1">
    <citation type="submission" date="2011-02" db="EMBL/GenBank/DDBJ databases">
        <title>The Genome Sequence of Capsaspora owczarzaki ATCC 30864.</title>
        <authorList>
            <person name="Russ C."/>
            <person name="Cuomo C."/>
            <person name="Burger G."/>
            <person name="Gray M.W."/>
            <person name="Holland P.W.H."/>
            <person name="King N."/>
            <person name="Lang F.B.F."/>
            <person name="Roger A.J."/>
            <person name="Ruiz-Trillo I."/>
            <person name="Young S.K."/>
            <person name="Zeng Q."/>
            <person name="Gargeya S."/>
            <person name="Alvarado L."/>
            <person name="Berlin A."/>
            <person name="Chapman S.B."/>
            <person name="Chen Z."/>
            <person name="Freedman E."/>
            <person name="Gellesch M."/>
            <person name="Goldberg J."/>
            <person name="Griggs A."/>
            <person name="Gujja S."/>
            <person name="Heilman E."/>
            <person name="Heiman D."/>
            <person name="Howarth C."/>
            <person name="Mehta T."/>
            <person name="Neiman D."/>
            <person name="Pearson M."/>
            <person name="Roberts A."/>
            <person name="Saif S."/>
            <person name="Shea T."/>
            <person name="Shenoy N."/>
            <person name="Sisk P."/>
            <person name="Stolte C."/>
            <person name="Sykes S."/>
            <person name="White J."/>
            <person name="Yandava C."/>
            <person name="Haas B."/>
            <person name="Nusbaum C."/>
            <person name="Birren B."/>
        </authorList>
    </citation>
    <scope>NUCLEOTIDE SEQUENCE</scope>
    <source>
        <strain evidence="7">ATCC 30864</strain>
    </source>
</reference>
<dbReference type="InterPro" id="IPR018247">
    <property type="entry name" value="EF_Hand_1_Ca_BS"/>
</dbReference>
<feature type="region of interest" description="Disordered" evidence="2">
    <location>
        <begin position="585"/>
        <end position="637"/>
    </location>
</feature>
<evidence type="ECO:0000256" key="4">
    <source>
        <dbReference type="SAM" id="SignalP"/>
    </source>
</evidence>
<dbReference type="GO" id="GO:0005509">
    <property type="term" value="F:calcium ion binding"/>
    <property type="evidence" value="ECO:0007669"/>
    <property type="project" value="InterPro"/>
</dbReference>
<dbReference type="OrthoDB" id="26525at2759"/>
<feature type="compositionally biased region" description="Low complexity" evidence="2">
    <location>
        <begin position="587"/>
        <end position="616"/>
    </location>
</feature>
<dbReference type="EMBL" id="KE346364">
    <property type="protein sequence ID" value="KJE93073.1"/>
    <property type="molecule type" value="Genomic_DNA"/>
</dbReference>
<feature type="transmembrane region" description="Helical" evidence="3">
    <location>
        <begin position="139"/>
        <end position="158"/>
    </location>
</feature>
<feature type="domain" description="EF-hand" evidence="5">
    <location>
        <begin position="367"/>
        <end position="402"/>
    </location>
</feature>
<evidence type="ECO:0000256" key="1">
    <source>
        <dbReference type="ARBA" id="ARBA00022837"/>
    </source>
</evidence>
<feature type="compositionally biased region" description="Low complexity" evidence="2">
    <location>
        <begin position="683"/>
        <end position="693"/>
    </location>
</feature>
<feature type="domain" description="EF-hand" evidence="5">
    <location>
        <begin position="453"/>
        <end position="488"/>
    </location>
</feature>
<evidence type="ECO:0000259" key="5">
    <source>
        <dbReference type="PROSITE" id="PS50222"/>
    </source>
</evidence>
<gene>
    <name evidence="6" type="ORF">CAOG_003917</name>
</gene>
<proteinExistence type="predicted"/>
<keyword evidence="1" id="KW-0106">Calcium</keyword>
<keyword evidence="7" id="KW-1185">Reference proteome</keyword>
<organism evidence="6 7">
    <name type="scientific">Capsaspora owczarzaki (strain ATCC 30864)</name>
    <dbReference type="NCBI Taxonomy" id="595528"/>
    <lineage>
        <taxon>Eukaryota</taxon>
        <taxon>Filasterea</taxon>
        <taxon>Capsaspora</taxon>
    </lineage>
</organism>
<feature type="signal peptide" evidence="4">
    <location>
        <begin position="1"/>
        <end position="30"/>
    </location>
</feature>
<dbReference type="Gene3D" id="1.10.238.10">
    <property type="entry name" value="EF-hand"/>
    <property type="match status" value="2"/>
</dbReference>
<dbReference type="RefSeq" id="XP_004363645.1">
    <property type="nucleotide sequence ID" value="XM_004363588.2"/>
</dbReference>
<dbReference type="SMART" id="SM00054">
    <property type="entry name" value="EFh"/>
    <property type="match status" value="2"/>
</dbReference>
<feature type="region of interest" description="Disordered" evidence="2">
    <location>
        <begin position="669"/>
        <end position="747"/>
    </location>
</feature>
<feature type="chain" id="PRO_5002254682" description="EF-hand domain-containing protein" evidence="4">
    <location>
        <begin position="31"/>
        <end position="747"/>
    </location>
</feature>
<dbReference type="PROSITE" id="PS50222">
    <property type="entry name" value="EF_HAND_2"/>
    <property type="match status" value="2"/>
</dbReference>
<dbReference type="Pfam" id="PF13202">
    <property type="entry name" value="EF-hand_5"/>
    <property type="match status" value="1"/>
</dbReference>
<dbReference type="PROSITE" id="PS00018">
    <property type="entry name" value="EF_HAND_1"/>
    <property type="match status" value="2"/>
</dbReference>
<evidence type="ECO:0000256" key="2">
    <source>
        <dbReference type="SAM" id="MobiDB-lite"/>
    </source>
</evidence>
<feature type="transmembrane region" description="Helical" evidence="3">
    <location>
        <begin position="196"/>
        <end position="213"/>
    </location>
</feature>
<feature type="compositionally biased region" description="Basic and acidic residues" evidence="2">
    <location>
        <begin position="669"/>
        <end position="678"/>
    </location>
</feature>